<dbReference type="InterPro" id="IPR006524">
    <property type="entry name" value="ArpU-like"/>
</dbReference>
<protein>
    <submittedName>
        <fullName evidence="1">Rorf147 protein</fullName>
    </submittedName>
</protein>
<gene>
    <name evidence="1" type="ORF">PL111_1531</name>
</gene>
<accession>A0AAN2QV49</accession>
<organism evidence="1 2">
    <name type="scientific">Leuconostoc inhae</name>
    <dbReference type="NCBI Taxonomy" id="178001"/>
    <lineage>
        <taxon>Bacteria</taxon>
        <taxon>Bacillati</taxon>
        <taxon>Bacillota</taxon>
        <taxon>Bacilli</taxon>
        <taxon>Lactobacillales</taxon>
        <taxon>Lactobacillaceae</taxon>
        <taxon>Leuconostoc</taxon>
    </lineage>
</organism>
<dbReference type="RefSeq" id="WP_010391319.1">
    <property type="nucleotide sequence ID" value="NZ_FBTC01000006.1"/>
</dbReference>
<dbReference type="GeneID" id="34301581"/>
<evidence type="ECO:0000313" key="1">
    <source>
        <dbReference type="EMBL" id="CUW09961.1"/>
    </source>
</evidence>
<dbReference type="NCBIfam" id="TIGR01637">
    <property type="entry name" value="phage_arpU"/>
    <property type="match status" value="1"/>
</dbReference>
<dbReference type="EMBL" id="FBTU01000016">
    <property type="protein sequence ID" value="CUW09961.1"/>
    <property type="molecule type" value="Genomic_DNA"/>
</dbReference>
<sequence length="137" mass="16331">MQLLPDINEAATIRDVRQFFEVEVERIARIAHEDMGGLKSPTMSDMPRSETFGNSVETRLNKQIEARMLFDKIKTAISFIKYPYRQILETRYIDGMNWLDMGSQFQYSSRQLMRKRDLAFLYFADTFEEVHDFHIYQ</sequence>
<comment type="caution">
    <text evidence="1">The sequence shown here is derived from an EMBL/GenBank/DDBJ whole genome shotgun (WGS) entry which is preliminary data.</text>
</comment>
<proteinExistence type="predicted"/>
<evidence type="ECO:0000313" key="2">
    <source>
        <dbReference type="Proteomes" id="UP000198868"/>
    </source>
</evidence>
<dbReference type="AlphaFoldDB" id="A0AAN2QV49"/>
<name>A0AAN2QV49_9LACO</name>
<dbReference type="Proteomes" id="UP000198868">
    <property type="component" value="Unassembled WGS sequence"/>
</dbReference>
<reference evidence="1 2" key="1">
    <citation type="submission" date="2015-12" db="EMBL/GenBank/DDBJ databases">
        <authorList>
            <person name="Andreevskaya M."/>
        </authorList>
    </citation>
    <scope>NUCLEOTIDE SEQUENCE [LARGE SCALE GENOMIC DNA]</scope>
    <source>
        <strain evidence="1 2">PL111</strain>
    </source>
</reference>